<accession>A0A2S6FYX1</accession>
<keyword evidence="5 9" id="KW-0812">Transmembrane</keyword>
<dbReference type="Proteomes" id="UP000239863">
    <property type="component" value="Unassembled WGS sequence"/>
</dbReference>
<keyword evidence="6 9" id="KW-1133">Transmembrane helix</keyword>
<feature type="transmembrane region" description="Helical" evidence="9">
    <location>
        <begin position="185"/>
        <end position="204"/>
    </location>
</feature>
<feature type="transmembrane region" description="Helical" evidence="9">
    <location>
        <begin position="6"/>
        <end position="23"/>
    </location>
</feature>
<comment type="similarity">
    <text evidence="2">Belongs to the dicarboxylate/amino acid:cation symporter (DAACS) (TC 2.A.23) family.</text>
</comment>
<dbReference type="EMBL" id="PTIS01000004">
    <property type="protein sequence ID" value="PPK48754.1"/>
    <property type="molecule type" value="Genomic_DNA"/>
</dbReference>
<evidence type="ECO:0000256" key="8">
    <source>
        <dbReference type="ARBA" id="ARBA00031293"/>
    </source>
</evidence>
<evidence type="ECO:0000256" key="1">
    <source>
        <dbReference type="ARBA" id="ARBA00004141"/>
    </source>
</evidence>
<dbReference type="STRING" id="37659.GCA_000703125_00890"/>
<dbReference type="GO" id="GO:0005886">
    <property type="term" value="C:plasma membrane"/>
    <property type="evidence" value="ECO:0007669"/>
    <property type="project" value="TreeGrafter"/>
</dbReference>
<feature type="transmembrane region" description="Helical" evidence="9">
    <location>
        <begin position="395"/>
        <end position="417"/>
    </location>
</feature>
<dbReference type="SUPFAM" id="SSF118215">
    <property type="entry name" value="Proton glutamate symport protein"/>
    <property type="match status" value="1"/>
</dbReference>
<evidence type="ECO:0000256" key="3">
    <source>
        <dbReference type="ARBA" id="ARBA00022031"/>
    </source>
</evidence>
<feature type="transmembrane region" description="Helical" evidence="9">
    <location>
        <begin position="107"/>
        <end position="128"/>
    </location>
</feature>
<dbReference type="RefSeq" id="WP_104409493.1">
    <property type="nucleotide sequence ID" value="NZ_PTIS01000004.1"/>
</dbReference>
<dbReference type="OrthoDB" id="7778689at2"/>
<dbReference type="PRINTS" id="PR00173">
    <property type="entry name" value="EDTRNSPORT"/>
</dbReference>
<proteinExistence type="inferred from homology"/>
<dbReference type="InterPro" id="IPR036458">
    <property type="entry name" value="Na:dicarbo_symporter_sf"/>
</dbReference>
<evidence type="ECO:0000313" key="11">
    <source>
        <dbReference type="Proteomes" id="UP000239863"/>
    </source>
</evidence>
<feature type="transmembrane region" description="Helical" evidence="9">
    <location>
        <begin position="65"/>
        <end position="95"/>
    </location>
</feature>
<reference evidence="10 11" key="1">
    <citation type="submission" date="2018-02" db="EMBL/GenBank/DDBJ databases">
        <title>Genomic Encyclopedia of Archaeal and Bacterial Type Strains, Phase II (KMG-II): from individual species to whole genera.</title>
        <authorList>
            <person name="Goeker M."/>
        </authorList>
    </citation>
    <scope>NUCLEOTIDE SEQUENCE [LARGE SCALE GENOMIC DNA]</scope>
    <source>
        <strain evidence="10 11">DSM 15099</strain>
    </source>
</reference>
<organism evidence="10 11">
    <name type="scientific">Clostridium algidicarnis DSM 15099</name>
    <dbReference type="NCBI Taxonomy" id="1121295"/>
    <lineage>
        <taxon>Bacteria</taxon>
        <taxon>Bacillati</taxon>
        <taxon>Bacillota</taxon>
        <taxon>Clostridia</taxon>
        <taxon>Eubacteriales</taxon>
        <taxon>Clostridiaceae</taxon>
        <taxon>Clostridium</taxon>
    </lineage>
</organism>
<dbReference type="InterPro" id="IPR001991">
    <property type="entry name" value="Na-dicarboxylate_symporter"/>
</dbReference>
<comment type="subcellular location">
    <subcellularLocation>
        <location evidence="1">Membrane</location>
        <topology evidence="1">Multi-pass membrane protein</topology>
    </subcellularLocation>
</comment>
<evidence type="ECO:0000256" key="6">
    <source>
        <dbReference type="ARBA" id="ARBA00022989"/>
    </source>
</evidence>
<protein>
    <recommendedName>
        <fullName evidence="3">L-cystine uptake protein TcyP</fullName>
    </recommendedName>
    <alternativeName>
        <fullName evidence="8">Transporter of cystine TcyP</fullName>
    </alternativeName>
</protein>
<dbReference type="PANTHER" id="PTHR42865:SF5">
    <property type="entry name" value="L-CYSTINE TRANSPORTER TCYP"/>
    <property type="match status" value="1"/>
</dbReference>
<dbReference type="PANTHER" id="PTHR42865">
    <property type="entry name" value="PROTON/GLUTAMATE-ASPARTATE SYMPORTER"/>
    <property type="match status" value="1"/>
</dbReference>
<keyword evidence="7 9" id="KW-0472">Membrane</keyword>
<evidence type="ECO:0000256" key="7">
    <source>
        <dbReference type="ARBA" id="ARBA00023136"/>
    </source>
</evidence>
<feature type="transmembrane region" description="Helical" evidence="9">
    <location>
        <begin position="35"/>
        <end position="53"/>
    </location>
</feature>
<evidence type="ECO:0000313" key="10">
    <source>
        <dbReference type="EMBL" id="PPK48754.1"/>
    </source>
</evidence>
<evidence type="ECO:0000256" key="9">
    <source>
        <dbReference type="SAM" id="Phobius"/>
    </source>
</evidence>
<feature type="transmembrane region" description="Helical" evidence="9">
    <location>
        <begin position="371"/>
        <end position="389"/>
    </location>
</feature>
<dbReference type="GO" id="GO:0015184">
    <property type="term" value="F:L-cystine transmembrane transporter activity"/>
    <property type="evidence" value="ECO:0007669"/>
    <property type="project" value="TreeGrafter"/>
</dbReference>
<gene>
    <name evidence="10" type="ORF">BD821_10411</name>
</gene>
<dbReference type="AlphaFoldDB" id="A0A2S6FYX1"/>
<dbReference type="Pfam" id="PF00375">
    <property type="entry name" value="SDF"/>
    <property type="match status" value="1"/>
</dbReference>
<keyword evidence="4" id="KW-0813">Transport</keyword>
<evidence type="ECO:0000256" key="2">
    <source>
        <dbReference type="ARBA" id="ARBA00006148"/>
    </source>
</evidence>
<evidence type="ECO:0000256" key="5">
    <source>
        <dbReference type="ARBA" id="ARBA00022692"/>
    </source>
</evidence>
<sequence>MSTGILVLINALIMLGLVYVLAVMQKKHYSFSKRVFLALGVGILYGAILQLVYTPTSDVVLKSNVWFAIIGTGYVRLLKMIVIPLIFVSITTAIINQDSKNLGKMAGLIIAVLVITAGISAGVGAGTAKVFNLNAEGLQSGENEAKASEKLESTLKDFETKSVQDQIIEIIPTNPFYSMTGQGSAATLSVVFFAAFLGVSTIGVKKKKPESAEFFIKFLNSLHDVVMRMVTLILRLTPYGVLALMTRMVSTSNFSEILRLLSFVIASYVALIIMFAIHLIIIAAFGLNPITYIKKTASVLTFAFTARTSAGAIPLNVETQVEKLGVPAGYANLSASLGSSIGQNGCAGIYPAMLAVMIAPTVGINPLAPAFLIKLIIVTAISSFGIAGVGGGATFAALTVLSAMGLPVGLVGLLIAIEPLIDMGRTALNVSGSIVSGVVSSRIMKELDTDIYNGDIQKLAK</sequence>
<feature type="transmembrane region" description="Helical" evidence="9">
    <location>
        <begin position="225"/>
        <end position="245"/>
    </location>
</feature>
<comment type="caution">
    <text evidence="10">The sequence shown here is derived from an EMBL/GenBank/DDBJ whole genome shotgun (WGS) entry which is preliminary data.</text>
</comment>
<name>A0A2S6FYX1_9CLOT</name>
<feature type="transmembrane region" description="Helical" evidence="9">
    <location>
        <begin position="265"/>
        <end position="287"/>
    </location>
</feature>
<evidence type="ECO:0000256" key="4">
    <source>
        <dbReference type="ARBA" id="ARBA00022448"/>
    </source>
</evidence>
<dbReference type="Gene3D" id="1.10.3860.10">
    <property type="entry name" value="Sodium:dicarboxylate symporter"/>
    <property type="match status" value="1"/>
</dbReference>
<dbReference type="GO" id="GO:0015293">
    <property type="term" value="F:symporter activity"/>
    <property type="evidence" value="ECO:0007669"/>
    <property type="project" value="InterPro"/>
</dbReference>